<keyword evidence="1" id="KW-0812">Transmembrane</keyword>
<keyword evidence="1" id="KW-0472">Membrane</keyword>
<organism evidence="2 3">
    <name type="scientific">Cellulomonas persica</name>
    <dbReference type="NCBI Taxonomy" id="76861"/>
    <lineage>
        <taxon>Bacteria</taxon>
        <taxon>Bacillati</taxon>
        <taxon>Actinomycetota</taxon>
        <taxon>Actinomycetes</taxon>
        <taxon>Micrococcales</taxon>
        <taxon>Cellulomonadaceae</taxon>
        <taxon>Cellulomonas</taxon>
    </lineage>
</organism>
<feature type="transmembrane region" description="Helical" evidence="1">
    <location>
        <begin position="189"/>
        <end position="208"/>
    </location>
</feature>
<keyword evidence="1" id="KW-1133">Transmembrane helix</keyword>
<feature type="transmembrane region" description="Helical" evidence="1">
    <location>
        <begin position="245"/>
        <end position="266"/>
    </location>
</feature>
<feature type="transmembrane region" description="Helical" evidence="1">
    <location>
        <begin position="337"/>
        <end position="365"/>
    </location>
</feature>
<sequence length="393" mass="40100">MENPSRRPLARLTLLLPAGVALLAGLDAALTLLGLPAPVELDRLPDVHGPLMVLGFVGTLVALERAVALAPSRTHERARPWAWAAPASLGLGGLLLVSPAPLVAGRVCQVVGSAVLVALYVAAWRRRADPAIAIQGLGAVGALGAATLWAAGVPVPDLAPWLVAFLVLTIVGERLELMRVVPVPPAAEHGLLAGSLAVVAGAALALVWPGLGTAVLGLALVGTVAVLLRFDVARRTVRGYGLPRFMAAAMLGAFGWLAVAGAIWLVGGPATSGVRYDAVLHAVFLGFVMSMVMAHAPVILPAVLRRPLPYRPVMYAPLVTLHVTLLLRVLVGDARDVAWAVQGGGVGNIVAVLAFVAVAATSVLLGAPARPPRSAVAADAAGARGTSRVEVAA</sequence>
<protein>
    <submittedName>
        <fullName evidence="2">Uncharacterized protein</fullName>
    </submittedName>
</protein>
<name>A0A510UP44_9CELL</name>
<reference evidence="2 3" key="1">
    <citation type="submission" date="2019-07" db="EMBL/GenBank/DDBJ databases">
        <title>Whole genome shotgun sequence of Cellulomonas persica NBRC 101101.</title>
        <authorList>
            <person name="Hosoyama A."/>
            <person name="Uohara A."/>
            <person name="Ohji S."/>
            <person name="Ichikawa N."/>
        </authorList>
    </citation>
    <scope>NUCLEOTIDE SEQUENCE [LARGE SCALE GENOMIC DNA]</scope>
    <source>
        <strain evidence="2 3">NBRC 101101</strain>
    </source>
</reference>
<comment type="caution">
    <text evidence="2">The sequence shown here is derived from an EMBL/GenBank/DDBJ whole genome shotgun (WGS) entry which is preliminary data.</text>
</comment>
<keyword evidence="3" id="KW-1185">Reference proteome</keyword>
<feature type="transmembrane region" description="Helical" evidence="1">
    <location>
        <begin position="158"/>
        <end position="177"/>
    </location>
</feature>
<feature type="transmembrane region" description="Helical" evidence="1">
    <location>
        <begin position="103"/>
        <end position="124"/>
    </location>
</feature>
<feature type="transmembrane region" description="Helical" evidence="1">
    <location>
        <begin position="278"/>
        <end position="300"/>
    </location>
</feature>
<feature type="transmembrane region" description="Helical" evidence="1">
    <location>
        <begin position="214"/>
        <end position="233"/>
    </location>
</feature>
<feature type="transmembrane region" description="Helical" evidence="1">
    <location>
        <begin position="12"/>
        <end position="35"/>
    </location>
</feature>
<evidence type="ECO:0000313" key="3">
    <source>
        <dbReference type="Proteomes" id="UP000321386"/>
    </source>
</evidence>
<dbReference type="AlphaFoldDB" id="A0A510UP44"/>
<gene>
    <name evidence="2" type="ORF">CPE01_01550</name>
</gene>
<feature type="transmembrane region" description="Helical" evidence="1">
    <location>
        <begin position="312"/>
        <end position="331"/>
    </location>
</feature>
<feature type="transmembrane region" description="Helical" evidence="1">
    <location>
        <begin position="47"/>
        <end position="68"/>
    </location>
</feature>
<proteinExistence type="predicted"/>
<dbReference type="Proteomes" id="UP000321386">
    <property type="component" value="Unassembled WGS sequence"/>
</dbReference>
<feature type="transmembrane region" description="Helical" evidence="1">
    <location>
        <begin position="131"/>
        <end position="152"/>
    </location>
</feature>
<evidence type="ECO:0000256" key="1">
    <source>
        <dbReference type="SAM" id="Phobius"/>
    </source>
</evidence>
<feature type="transmembrane region" description="Helical" evidence="1">
    <location>
        <begin position="80"/>
        <end position="97"/>
    </location>
</feature>
<dbReference type="RefSeq" id="WP_186811347.1">
    <property type="nucleotide sequence ID" value="NZ_BJUA01000001.1"/>
</dbReference>
<dbReference type="EMBL" id="BJUA01000001">
    <property type="protein sequence ID" value="GEK16422.1"/>
    <property type="molecule type" value="Genomic_DNA"/>
</dbReference>
<accession>A0A510UP44</accession>
<evidence type="ECO:0000313" key="2">
    <source>
        <dbReference type="EMBL" id="GEK16422.1"/>
    </source>
</evidence>